<evidence type="ECO:0000313" key="4">
    <source>
        <dbReference type="RefSeq" id="XP_030379542.1"/>
    </source>
</evidence>
<proteinExistence type="predicted"/>
<dbReference type="Proteomes" id="UP000504634">
    <property type="component" value="Unplaced"/>
</dbReference>
<keyword evidence="3" id="KW-1185">Reference proteome</keyword>
<organism evidence="3 4">
    <name type="scientific">Drosophila lebanonensis</name>
    <name type="common">Fruit fly</name>
    <name type="synonym">Scaptodrosophila lebanonensis</name>
    <dbReference type="NCBI Taxonomy" id="7225"/>
    <lineage>
        <taxon>Eukaryota</taxon>
        <taxon>Metazoa</taxon>
        <taxon>Ecdysozoa</taxon>
        <taxon>Arthropoda</taxon>
        <taxon>Hexapoda</taxon>
        <taxon>Insecta</taxon>
        <taxon>Pterygota</taxon>
        <taxon>Neoptera</taxon>
        <taxon>Endopterygota</taxon>
        <taxon>Diptera</taxon>
        <taxon>Brachycera</taxon>
        <taxon>Muscomorpha</taxon>
        <taxon>Ephydroidea</taxon>
        <taxon>Drosophilidae</taxon>
        <taxon>Scaptodrosophila</taxon>
    </lineage>
</organism>
<dbReference type="InterPro" id="IPR028191">
    <property type="entry name" value="WASH-4_N"/>
</dbReference>
<feature type="domain" description="WASH complex subunit 4 N-terminal" evidence="1">
    <location>
        <begin position="18"/>
        <end position="584"/>
    </location>
</feature>
<accession>A0A6J2TXB9</accession>
<dbReference type="AlphaFoldDB" id="A0A6J2TXB9"/>
<dbReference type="GO" id="GO:0007032">
    <property type="term" value="P:endosome organization"/>
    <property type="evidence" value="ECO:0007669"/>
    <property type="project" value="TreeGrafter"/>
</dbReference>
<dbReference type="OrthoDB" id="10261210at2759"/>
<dbReference type="InterPro" id="IPR027307">
    <property type="entry name" value="WASH7"/>
</dbReference>
<reference evidence="4" key="1">
    <citation type="submission" date="2025-08" db="UniProtKB">
        <authorList>
            <consortium name="RefSeq"/>
        </authorList>
    </citation>
    <scope>IDENTIFICATION</scope>
    <source>
        <strain evidence="4">11010-0011.00</strain>
        <tissue evidence="4">Whole body</tissue>
    </source>
</reference>
<dbReference type="PANTHER" id="PTHR31409:SF0">
    <property type="entry name" value="WASH COMPLEX SUBUNIT 4"/>
    <property type="match status" value="1"/>
</dbReference>
<dbReference type="PANTHER" id="PTHR31409">
    <property type="entry name" value="WASH COMPLEX SUBUNIT 4"/>
    <property type="match status" value="1"/>
</dbReference>
<evidence type="ECO:0000313" key="3">
    <source>
        <dbReference type="Proteomes" id="UP000504634"/>
    </source>
</evidence>
<dbReference type="CTD" id="32594"/>
<dbReference type="GO" id="GO:0071203">
    <property type="term" value="C:WASH complex"/>
    <property type="evidence" value="ECO:0007669"/>
    <property type="project" value="InterPro"/>
</dbReference>
<dbReference type="InterPro" id="IPR028283">
    <property type="entry name" value="WASH-7_C"/>
</dbReference>
<dbReference type="GO" id="GO:0016197">
    <property type="term" value="P:endosomal transport"/>
    <property type="evidence" value="ECO:0007669"/>
    <property type="project" value="TreeGrafter"/>
</dbReference>
<evidence type="ECO:0000259" key="1">
    <source>
        <dbReference type="Pfam" id="PF14745"/>
    </source>
</evidence>
<dbReference type="RefSeq" id="XP_030379542.1">
    <property type="nucleotide sequence ID" value="XM_030523682.1"/>
</dbReference>
<sequence>MKQSSLSMFAEDTLKNFGTFLKEHDGKLNSLRKQMPVSDSSTVPTSLAPVVEITTNTEDYLALAPGMHVHMEAELFSNKLQATLAHLCNQCKDLAKYACQFQLKFLLTDAHIKDVMTGCSVNIANEFTLFKMSCAIDFFCQVYILLKHIVNLLEHMLHQITASMAISEGSSSHVFSVFDSMIELLEHLVIFNEITEQSSFATNWLLYKKWLQKLAKDPNVSSTNCTELELKGLQQAIDDIEVVISGNVYPMLLNKLLELKKRLNLKDFNSITQHSNTYIRQKMLDIETNQSNEYRNYEEPKHVVRLTALVSVLYELGIQIDGKLSKNITELLSKYQRLALYMNVIWSPSIFLSKHSKTFAKLPDKFPDNSKQYHTIVEKLNSCDQRSCRQLCTQIALWTINVQGVINAGVFDQLKHFSKLIVAGQKYADEVNCLIGGLINRHVALMIPITQATTSIVCKLVQLLKIIQHTFASNQFCFIRFLSAIIQWQRHKILQLLSDAKKRLVDAKLLQRKMNILSMLKLAEKLLRSQHINKNLMMINLIFNEFIEKERAISTDTQKSFKTIVARVNYLSNFQRNITAQFDNTRLLYIYWSLAISRKSDVVEKQRNAYALQNIFAATNQLDKTTNIFEVCDKNSSKSTVYDMVMESLCTNLELFLRVEALSHLFLSQELPFNQTTIDYRNCISVSPTEMHGEYSILKDSLENYFSATFYNLTTIAPHDWKSYEKMRHFAFKLFQLQPVDDYLPNQIIDQGIDVLQIMRNIHTFASTYSYNMNLQLFVENNDKNKYLDIIGTRHVANSVQTHGTGIINTTVNFIYQFLRQKFYTFSTFLHDEHIKSRLLKEFRFYNEQKNIKQHQSYPYDRAESFIKKIRKLGVSNNGDSYMDLFRKVITHVGNAVGYVRLLQSGSKNANYRSRAYMSRYANNFTNHSTQPLHKTTEESIKQFEKSVGHMKECHSESTNYFKLLMQAFQPFFSNKNNYHLKNFFLITPSLIMNYIDHRVKEKLNIYKKDQPNCSLFEDGFAVGLVYILFMLNQVGEFHELAWHYTVTQQLNSERQKVREIFTAAHNTADATNASVHAKDNEDEKLMQTVAITERHIKAYESEYNHLYASLSSAEIFFQ</sequence>
<dbReference type="GeneID" id="115627837"/>
<dbReference type="GO" id="GO:0005768">
    <property type="term" value="C:endosome"/>
    <property type="evidence" value="ECO:0007669"/>
    <property type="project" value="TreeGrafter"/>
</dbReference>
<dbReference type="Pfam" id="PF14745">
    <property type="entry name" value="WASH-4_N"/>
    <property type="match status" value="1"/>
</dbReference>
<protein>
    <submittedName>
        <fullName evidence="4">WASH complex subunit 4</fullName>
    </submittedName>
</protein>
<feature type="domain" description="WASH complex subunit 7 C-terminal" evidence="2">
    <location>
        <begin position="937"/>
        <end position="1119"/>
    </location>
</feature>
<dbReference type="Pfam" id="PF14746">
    <property type="entry name" value="WASH-7_C"/>
    <property type="match status" value="1"/>
</dbReference>
<name>A0A6J2TXB9_DROLE</name>
<evidence type="ECO:0000259" key="2">
    <source>
        <dbReference type="Pfam" id="PF14746"/>
    </source>
</evidence>
<gene>
    <name evidence="4" type="primary">LOC115627837</name>
</gene>